<reference evidence="2" key="1">
    <citation type="journal article" date="2019" name="Int. J. Syst. Evol. Microbiol.">
        <title>The Global Catalogue of Microorganisms (GCM) 10K type strain sequencing project: providing services to taxonomists for standard genome sequencing and annotation.</title>
        <authorList>
            <consortium name="The Broad Institute Genomics Platform"/>
            <consortium name="The Broad Institute Genome Sequencing Center for Infectious Disease"/>
            <person name="Wu L."/>
            <person name="Ma J."/>
        </authorList>
    </citation>
    <scope>NUCLEOTIDE SEQUENCE [LARGE SCALE GENOMIC DNA]</scope>
    <source>
        <strain evidence="2">CGMCC 1.12664</strain>
    </source>
</reference>
<sequence length="104" mass="12277">MGHFHERCRQRGIVKTDAEALRVSLGIAIRDKRFDLIDMVLRTDSAEYYRFRCEDGIFYCVTGLGESSPRTVLTQEMMRNKKRGHKYRKRFRTAQRIVTVRSSC</sequence>
<accession>A0A917EEH7</accession>
<gene>
    <name evidence="1" type="ORF">GCM10011360_17580</name>
</gene>
<dbReference type="RefSeq" id="WP_188477275.1">
    <property type="nucleotide sequence ID" value="NZ_BMFJ01000001.1"/>
</dbReference>
<proteinExistence type="predicted"/>
<dbReference type="AlphaFoldDB" id="A0A917EEH7"/>
<evidence type="ECO:0000313" key="1">
    <source>
        <dbReference type="EMBL" id="GGE29987.1"/>
    </source>
</evidence>
<organism evidence="1 2">
    <name type="scientific">Primorskyibacter flagellatus</name>
    <dbReference type="NCBI Taxonomy" id="1387277"/>
    <lineage>
        <taxon>Bacteria</taxon>
        <taxon>Pseudomonadati</taxon>
        <taxon>Pseudomonadota</taxon>
        <taxon>Alphaproteobacteria</taxon>
        <taxon>Rhodobacterales</taxon>
        <taxon>Roseobacteraceae</taxon>
        <taxon>Primorskyibacter</taxon>
    </lineage>
</organism>
<name>A0A917EEH7_9RHOB</name>
<dbReference type="Proteomes" id="UP000612855">
    <property type="component" value="Unassembled WGS sequence"/>
</dbReference>
<comment type="caution">
    <text evidence="1">The sequence shown here is derived from an EMBL/GenBank/DDBJ whole genome shotgun (WGS) entry which is preliminary data.</text>
</comment>
<evidence type="ECO:0000313" key="2">
    <source>
        <dbReference type="Proteomes" id="UP000612855"/>
    </source>
</evidence>
<keyword evidence="2" id="KW-1185">Reference proteome</keyword>
<protein>
    <submittedName>
        <fullName evidence="1">Uncharacterized protein</fullName>
    </submittedName>
</protein>
<dbReference type="EMBL" id="BMFJ01000001">
    <property type="protein sequence ID" value="GGE29987.1"/>
    <property type="molecule type" value="Genomic_DNA"/>
</dbReference>